<feature type="compositionally biased region" description="Basic and acidic residues" evidence="4">
    <location>
        <begin position="832"/>
        <end position="854"/>
    </location>
</feature>
<reference evidence="7 8" key="1">
    <citation type="journal article" date="2019" name="Philos. Trans. R. Soc. Lond., B, Biol. Sci.">
        <title>Ant behaviour and brain gene expression of defending hosts depend on the ecological success of the intruding social parasite.</title>
        <authorList>
            <person name="Kaur R."/>
            <person name="Stoldt M."/>
            <person name="Jongepier E."/>
            <person name="Feldmeyer B."/>
            <person name="Menzel F."/>
            <person name="Bornberg-Bauer E."/>
            <person name="Foitzik S."/>
        </authorList>
    </citation>
    <scope>NUCLEOTIDE SEQUENCE [LARGE SCALE GENOMIC DNA]</scope>
    <source>
        <tissue evidence="7">Whole body</tissue>
    </source>
</reference>
<dbReference type="Gene3D" id="1.25.10.10">
    <property type="entry name" value="Leucine-rich Repeat Variant"/>
    <property type="match status" value="1"/>
</dbReference>
<comment type="caution">
    <text evidence="7">The sequence shown here is derived from an EMBL/GenBank/DDBJ whole genome shotgun (WGS) entry which is preliminary data.</text>
</comment>
<dbReference type="Pfam" id="PF12295">
    <property type="entry name" value="Symplekin_C"/>
    <property type="match status" value="1"/>
</dbReference>
<evidence type="ECO:0000259" key="6">
    <source>
        <dbReference type="Pfam" id="PF12295"/>
    </source>
</evidence>
<dbReference type="PANTHER" id="PTHR15245:SF20">
    <property type="entry name" value="SYMPLEKIN"/>
    <property type="match status" value="1"/>
</dbReference>
<dbReference type="InterPro" id="IPR021850">
    <property type="entry name" value="Symplekin/Pta1"/>
</dbReference>
<dbReference type="SUPFAM" id="SSF51735">
    <property type="entry name" value="NAD(P)-binding Rossmann-fold domains"/>
    <property type="match status" value="2"/>
</dbReference>
<dbReference type="EMBL" id="QBLH01000871">
    <property type="protein sequence ID" value="TGZ53955.1"/>
    <property type="molecule type" value="Genomic_DNA"/>
</dbReference>
<dbReference type="Pfam" id="PF00106">
    <property type="entry name" value="adh_short"/>
    <property type="match status" value="2"/>
</dbReference>
<dbReference type="InterPro" id="IPR022075">
    <property type="entry name" value="Symplekin_C"/>
</dbReference>
<dbReference type="InterPro" id="IPR002347">
    <property type="entry name" value="SDR_fam"/>
</dbReference>
<accession>A0A4S2KV85</accession>
<dbReference type="Pfam" id="PF11935">
    <property type="entry name" value="SYMPK_PTA1_N"/>
    <property type="match status" value="1"/>
</dbReference>
<comment type="subcellular location">
    <subcellularLocation>
        <location evidence="1">Nucleus</location>
    </subcellularLocation>
</comment>
<sequence>MRNITGAGHGIGKELAIGYASLGATVICWDINEEPNNETMNDIKRMGRDSVYAYRCNVADKEEVFRVAEKVKKEVGDVTILVNNAGIGIIKSFLNHSLDEIERVMNVNATAHFWTLKAFLPSMIEKNHGHIVALSSVAGLMCAPYGTVYCPSKFAQLWKQCLKNYVHSVMKNQISNLLLFIRPEWLKRQNLGATVVCWDINEETNNKTMNDIKRMGRDSVYAYRCNVADREEVFRVAEKVKKEVGDVTILVNNAGAVFIKSFMNQTIMEAMSEELRELSNGKCSINFTTVYLTFVRTGFVKKNIKIRFPRLMGELQPQKAASSIIDAQRRNYRNKSIPSFWLPMSKIGRHLPDKALECIRDFADFDTMDPRLHRRSEAEKTPRDLIVEWLNEASMGLTEEIKVTNICKVQELLLNKEPHLLEHYLDDILQFSVDRSAEVRKTVTGFIEEAGIKYPEVIPRTVQILLRLASDESSAVAKRTLRASGRILRAALKWIASAAIVTTDMELAWTQLCALKVQIINMIDSDNDGIRTQAVKFLEGVILIQTYPDPDSPKKPDDFSLEDIPLTLKIARRRKLEEEANHVMDLLIKFHGSPHVSSVNLMTCMGSLALIAKMRPQFMPNVIQALQRLQHDLPPTLSDSQVTSVQKQLKLTLLGLMKHPASIEYASTIAKQLAQLGAKEQEIIKAYPKPEDVRRMKKRQQEMAAASAAKRVKIEVALVPDEAEAAPSPVPAPKLPELIELSESFIAERLSVEIATDLVMDSMAWVPDTMTTIFQREYQPTATTDINIQRQTIAKLLAAQIKQTKAKKNKKDKEEDAVMEDLIKNPTISVAEAKRERKREKDREKEKEAKASLEAHEKSLAKARTRLKALKLVEVTKPLPKETKERMLLMAVNRILLSEKTAVLGGVAAVRSKILTTLAATFNPYIKEAVLRYITDDMRNRLDLALGWLYEEYALLQGFQRRTTLCTKPQEAPHQAYNFLLCTLVSAIDLIQGKDRDTLLSRLYLEAPLITEDAVEALKMVSSDETRGLAPLQLLKEMVVRRPTKQLVFLNVLLCHTGHENNTIREAAIQLVCQLYGRAELSKLIEEYAVLYLGFLRLHNPPEIVFGQDRGRPQIESQWTDSTTRACLGLYLSLLTEHQDLIHELARVYTSMGADVKRIVLRLVEGPVRSLGMGSPQLLALVENCPKGSETLVTRIIHILTEKSAPSAELVARVRELYQTRVSDVRFLIPVLNGLTKKEVIAALPKLIKLNPIVVKEVFNRLLGTHNNDSGVPHTSPITPAELLIALHNIDPSKAELKTVIKATSLCFAEKQAYTQETVAVVMQHLMEMTPLPTLLMRTVIQSLALYPRLSGFVMNILQRLILKQVWKQPKVWEGFVKCCERTQPQSFAVILQLPPAQLAEALRMASNLRAPLLAHVEAFAENQKAHIPQSIMDVIQGKVPCDMHDEFDIAPPGDYSNDQKPDTMEIDLSEPAPPGL</sequence>
<dbReference type="InterPro" id="IPR011989">
    <property type="entry name" value="ARM-like"/>
</dbReference>
<keyword evidence="2" id="KW-0507">mRNA processing</keyword>
<protein>
    <submittedName>
        <fullName evidence="7">Symplekin</fullName>
    </submittedName>
</protein>
<dbReference type="GO" id="GO:0005847">
    <property type="term" value="C:mRNA cleavage and polyadenylation specificity factor complex"/>
    <property type="evidence" value="ECO:0007669"/>
    <property type="project" value="TreeGrafter"/>
</dbReference>
<keyword evidence="3" id="KW-0539">Nucleus</keyword>
<dbReference type="InterPro" id="IPR036291">
    <property type="entry name" value="NAD(P)-bd_dom_sf"/>
</dbReference>
<feature type="domain" description="Symplekin/Pta1 N-terminal" evidence="5">
    <location>
        <begin position="474"/>
        <end position="692"/>
    </location>
</feature>
<feature type="domain" description="Symplekin C-terminal" evidence="6">
    <location>
        <begin position="1224"/>
        <end position="1404"/>
    </location>
</feature>
<keyword evidence="8" id="KW-1185">Reference proteome</keyword>
<proteinExistence type="predicted"/>
<dbReference type="InterPro" id="IPR016024">
    <property type="entry name" value="ARM-type_fold"/>
</dbReference>
<organism evidence="7 8">
    <name type="scientific">Temnothorax longispinosus</name>
    <dbReference type="NCBI Taxonomy" id="300112"/>
    <lineage>
        <taxon>Eukaryota</taxon>
        <taxon>Metazoa</taxon>
        <taxon>Ecdysozoa</taxon>
        <taxon>Arthropoda</taxon>
        <taxon>Hexapoda</taxon>
        <taxon>Insecta</taxon>
        <taxon>Pterygota</taxon>
        <taxon>Neoptera</taxon>
        <taxon>Endopterygota</taxon>
        <taxon>Hymenoptera</taxon>
        <taxon>Apocrita</taxon>
        <taxon>Aculeata</taxon>
        <taxon>Formicoidea</taxon>
        <taxon>Formicidae</taxon>
        <taxon>Myrmicinae</taxon>
        <taxon>Temnothorax</taxon>
    </lineage>
</organism>
<feature type="region of interest" description="Disordered" evidence="4">
    <location>
        <begin position="830"/>
        <end position="854"/>
    </location>
</feature>
<evidence type="ECO:0000256" key="3">
    <source>
        <dbReference type="ARBA" id="ARBA00023242"/>
    </source>
</evidence>
<gene>
    <name evidence="7" type="ORF">DBV15_03563</name>
</gene>
<evidence type="ECO:0000256" key="1">
    <source>
        <dbReference type="ARBA" id="ARBA00004123"/>
    </source>
</evidence>
<evidence type="ECO:0000313" key="7">
    <source>
        <dbReference type="EMBL" id="TGZ53955.1"/>
    </source>
</evidence>
<dbReference type="InterPro" id="IPR032460">
    <property type="entry name" value="Symplekin/Pta1_N"/>
</dbReference>
<dbReference type="GO" id="GO:0006397">
    <property type="term" value="P:mRNA processing"/>
    <property type="evidence" value="ECO:0007669"/>
    <property type="project" value="UniProtKB-KW"/>
</dbReference>
<dbReference type="PANTHER" id="PTHR15245">
    <property type="entry name" value="SYMPLEKIN-RELATED"/>
    <property type="match status" value="1"/>
</dbReference>
<evidence type="ECO:0000256" key="2">
    <source>
        <dbReference type="ARBA" id="ARBA00022664"/>
    </source>
</evidence>
<dbReference type="STRING" id="300112.A0A4S2KV85"/>
<dbReference type="Gene3D" id="3.40.50.720">
    <property type="entry name" value="NAD(P)-binding Rossmann-like Domain"/>
    <property type="match status" value="2"/>
</dbReference>
<evidence type="ECO:0000259" key="5">
    <source>
        <dbReference type="Pfam" id="PF11935"/>
    </source>
</evidence>
<name>A0A4S2KV85_9HYME</name>
<feature type="region of interest" description="Disordered" evidence="4">
    <location>
        <begin position="1452"/>
        <end position="1477"/>
    </location>
</feature>
<dbReference type="PRINTS" id="PR00081">
    <property type="entry name" value="GDHRDH"/>
</dbReference>
<dbReference type="SUPFAM" id="SSF48371">
    <property type="entry name" value="ARM repeat"/>
    <property type="match status" value="1"/>
</dbReference>
<evidence type="ECO:0000256" key="4">
    <source>
        <dbReference type="SAM" id="MobiDB-lite"/>
    </source>
</evidence>
<dbReference type="Proteomes" id="UP000310200">
    <property type="component" value="Unassembled WGS sequence"/>
</dbReference>
<evidence type="ECO:0000313" key="8">
    <source>
        <dbReference type="Proteomes" id="UP000310200"/>
    </source>
</evidence>